<feature type="compositionally biased region" description="Basic residues" evidence="2">
    <location>
        <begin position="7"/>
        <end position="19"/>
    </location>
</feature>
<feature type="region of interest" description="Disordered" evidence="2">
    <location>
        <begin position="1"/>
        <end position="58"/>
    </location>
</feature>
<feature type="coiled-coil region" evidence="1">
    <location>
        <begin position="78"/>
        <end position="133"/>
    </location>
</feature>
<organism evidence="3 4">
    <name type="scientific">Protea cynaroides</name>
    <dbReference type="NCBI Taxonomy" id="273540"/>
    <lineage>
        <taxon>Eukaryota</taxon>
        <taxon>Viridiplantae</taxon>
        <taxon>Streptophyta</taxon>
        <taxon>Embryophyta</taxon>
        <taxon>Tracheophyta</taxon>
        <taxon>Spermatophyta</taxon>
        <taxon>Magnoliopsida</taxon>
        <taxon>Proteales</taxon>
        <taxon>Proteaceae</taxon>
        <taxon>Protea</taxon>
    </lineage>
</organism>
<feature type="region of interest" description="Disordered" evidence="2">
    <location>
        <begin position="327"/>
        <end position="353"/>
    </location>
</feature>
<reference evidence="3" key="1">
    <citation type="journal article" date="2023" name="Plant J.">
        <title>The genome of the king protea, Protea cynaroides.</title>
        <authorList>
            <person name="Chang J."/>
            <person name="Duong T.A."/>
            <person name="Schoeman C."/>
            <person name="Ma X."/>
            <person name="Roodt D."/>
            <person name="Barker N."/>
            <person name="Li Z."/>
            <person name="Van de Peer Y."/>
            <person name="Mizrachi E."/>
        </authorList>
    </citation>
    <scope>NUCLEOTIDE SEQUENCE</scope>
    <source>
        <tissue evidence="3">Young leaves</tissue>
    </source>
</reference>
<dbReference type="Proteomes" id="UP001141806">
    <property type="component" value="Unassembled WGS sequence"/>
</dbReference>
<gene>
    <name evidence="3" type="ORF">NE237_005252</name>
</gene>
<evidence type="ECO:0000313" key="4">
    <source>
        <dbReference type="Proteomes" id="UP001141806"/>
    </source>
</evidence>
<dbReference type="AlphaFoldDB" id="A0A9Q0KK63"/>
<dbReference type="EMBL" id="JAMYWD010000005">
    <property type="protein sequence ID" value="KAJ4972153.1"/>
    <property type="molecule type" value="Genomic_DNA"/>
</dbReference>
<accession>A0A9Q0KK63</accession>
<name>A0A9Q0KK63_9MAGN</name>
<evidence type="ECO:0000256" key="2">
    <source>
        <dbReference type="SAM" id="MobiDB-lite"/>
    </source>
</evidence>
<comment type="caution">
    <text evidence="3">The sequence shown here is derived from an EMBL/GenBank/DDBJ whole genome shotgun (WGS) entry which is preliminary data.</text>
</comment>
<keyword evidence="1" id="KW-0175">Coiled coil</keyword>
<sequence>MDDEKKKNKNKKKRGKQNKAVKDALGGAGGTSSLERNHVDSIEQNHCNHVSGSVDVQAPGVMETVVSLERQHDDGEKSASLEEKIRDLQSEKDLFIQREAGLEKQIINLQNEKDSWLKKEETLEDKIKQLSDEKASCILKGASFEDRIKHLEDEKESWVLKEASFEDRIKHLEDEKESWVLKENSMEEMIGRLDEENTELQAKVRNLEESKGSLVEEKQHLMETISSLQSQLQHLEREASFSASSTTEISKHVSQHDDFNAQIEAGRILVEKLMAENAQLVEKVNELYIELDQRSVMVAHSSTAEFNPAIMSGNATTAENMSESGVEMSASSERRESWESIQAGDRTSSTDNADKGISAITTIQIEESPVSFEVGESEEIVQVPLDDNEVPDNELPAALEIQENVSVPLSAAPLIGAPFRLVSFFAKYVSGADLVNKNTSNSSR</sequence>
<proteinExistence type="predicted"/>
<evidence type="ECO:0000313" key="3">
    <source>
        <dbReference type="EMBL" id="KAJ4972153.1"/>
    </source>
</evidence>
<feature type="coiled-coil region" evidence="1">
    <location>
        <begin position="183"/>
        <end position="238"/>
    </location>
</feature>
<evidence type="ECO:0000256" key="1">
    <source>
        <dbReference type="SAM" id="Coils"/>
    </source>
</evidence>
<protein>
    <submittedName>
        <fullName evidence="3">Uncharacterized protein</fullName>
    </submittedName>
</protein>
<keyword evidence="4" id="KW-1185">Reference proteome</keyword>
<dbReference type="OrthoDB" id="633301at2759"/>